<evidence type="ECO:0000313" key="2">
    <source>
        <dbReference type="Proteomes" id="UP000295696"/>
    </source>
</evidence>
<dbReference type="Proteomes" id="UP000295696">
    <property type="component" value="Unassembled WGS sequence"/>
</dbReference>
<organism evidence="1 2">
    <name type="scientific">Primorskyibacter sedentarius</name>
    <dbReference type="NCBI Taxonomy" id="745311"/>
    <lineage>
        <taxon>Bacteria</taxon>
        <taxon>Pseudomonadati</taxon>
        <taxon>Pseudomonadota</taxon>
        <taxon>Alphaproteobacteria</taxon>
        <taxon>Rhodobacterales</taxon>
        <taxon>Roseobacteraceae</taxon>
        <taxon>Primorskyibacter</taxon>
    </lineage>
</organism>
<comment type="caution">
    <text evidence="1">The sequence shown here is derived from an EMBL/GenBank/DDBJ whole genome shotgun (WGS) entry which is preliminary data.</text>
</comment>
<reference evidence="1 2" key="1">
    <citation type="submission" date="2019-03" db="EMBL/GenBank/DDBJ databases">
        <title>Genomic Encyclopedia of Type Strains, Phase IV (KMG-IV): sequencing the most valuable type-strain genomes for metagenomic binning, comparative biology and taxonomic classification.</title>
        <authorList>
            <person name="Goeker M."/>
        </authorList>
    </citation>
    <scope>NUCLEOTIDE SEQUENCE [LARGE SCALE GENOMIC DNA]</scope>
    <source>
        <strain evidence="1 2">DSM 104836</strain>
    </source>
</reference>
<dbReference type="RefSeq" id="WP_132241171.1">
    <property type="nucleotide sequence ID" value="NZ_CBDUOC010000030.1"/>
</dbReference>
<evidence type="ECO:0000313" key="1">
    <source>
        <dbReference type="EMBL" id="TCS67124.1"/>
    </source>
</evidence>
<dbReference type="OrthoDB" id="2583024at2"/>
<name>A0A4R3JN95_9RHOB</name>
<sequence>MDRRQFLYGSACAVFLPNVAWSEPIKLRELYNKNKSFSDTALRLEGSKIEVRGYMAPPLKAETNFFVLTRRPMATCPFCESEAEWPSDIVAVYAKRKITPLPFNVPIIATGKLELGTYKDPELGFVSRLRLTDAKFERA</sequence>
<proteinExistence type="predicted"/>
<gene>
    <name evidence="1" type="ORF">EDD52_101215</name>
</gene>
<dbReference type="AlphaFoldDB" id="A0A4R3JN95"/>
<accession>A0A4R3JN95</accession>
<dbReference type="EMBL" id="SLZU01000001">
    <property type="protein sequence ID" value="TCS67124.1"/>
    <property type="molecule type" value="Genomic_DNA"/>
</dbReference>
<keyword evidence="2" id="KW-1185">Reference proteome</keyword>
<protein>
    <submittedName>
        <fullName evidence="1">Uncharacterized protein</fullName>
    </submittedName>
</protein>